<dbReference type="OrthoDB" id="1683277at2"/>
<evidence type="ECO:0000256" key="1">
    <source>
        <dbReference type="SAM" id="Phobius"/>
    </source>
</evidence>
<reference evidence="2 3" key="1">
    <citation type="submission" date="2016-10" db="EMBL/GenBank/DDBJ databases">
        <authorList>
            <person name="de Groot N.N."/>
        </authorList>
    </citation>
    <scope>NUCLEOTIDE SEQUENCE [LARGE SCALE GENOMIC DNA]</scope>
    <source>
        <strain evidence="2 3">DSM 13305</strain>
    </source>
</reference>
<keyword evidence="1" id="KW-1133">Transmembrane helix</keyword>
<keyword evidence="3" id="KW-1185">Reference proteome</keyword>
<dbReference type="Proteomes" id="UP000198847">
    <property type="component" value="Unassembled WGS sequence"/>
</dbReference>
<dbReference type="RefSeq" id="WP_091748909.1">
    <property type="nucleotide sequence ID" value="NZ_FODY01000019.1"/>
</dbReference>
<keyword evidence="1" id="KW-0472">Membrane</keyword>
<keyword evidence="1" id="KW-0812">Transmembrane</keyword>
<sequence length="111" mass="12979">MNQQLWLYFLVVILGGAIAKELFVNPFMLVVIDLAILLILYLILSRYPFVDIKKSMYFLSFLTFITILMDLNIVPGILGYIIILGLLLWMIFRRDSGNGPKRPPLRHKWHK</sequence>
<dbReference type="AlphaFoldDB" id="A0A1H8WZS1"/>
<accession>A0A1H8WZS1</accession>
<protein>
    <submittedName>
        <fullName evidence="2">Uncharacterized protein</fullName>
    </submittedName>
</protein>
<dbReference type="EMBL" id="FODY01000019">
    <property type="protein sequence ID" value="SEP33099.1"/>
    <property type="molecule type" value="Genomic_DNA"/>
</dbReference>
<proteinExistence type="predicted"/>
<feature type="transmembrane region" description="Helical" evidence="1">
    <location>
        <begin position="29"/>
        <end position="49"/>
    </location>
</feature>
<organism evidence="2 3">
    <name type="scientific">Propionispora vibrioides</name>
    <dbReference type="NCBI Taxonomy" id="112903"/>
    <lineage>
        <taxon>Bacteria</taxon>
        <taxon>Bacillati</taxon>
        <taxon>Bacillota</taxon>
        <taxon>Negativicutes</taxon>
        <taxon>Selenomonadales</taxon>
        <taxon>Sporomusaceae</taxon>
        <taxon>Propionispora</taxon>
    </lineage>
</organism>
<gene>
    <name evidence="2" type="ORF">SAMN04490178_11918</name>
</gene>
<dbReference type="STRING" id="112903.SAMN04490178_11918"/>
<evidence type="ECO:0000313" key="3">
    <source>
        <dbReference type="Proteomes" id="UP000198847"/>
    </source>
</evidence>
<name>A0A1H8WZS1_9FIRM</name>
<evidence type="ECO:0000313" key="2">
    <source>
        <dbReference type="EMBL" id="SEP33099.1"/>
    </source>
</evidence>
<feature type="transmembrane region" description="Helical" evidence="1">
    <location>
        <begin position="61"/>
        <end position="92"/>
    </location>
</feature>